<dbReference type="EMBL" id="QBLH01002819">
    <property type="protein sequence ID" value="TGZ46743.1"/>
    <property type="molecule type" value="Genomic_DNA"/>
</dbReference>
<keyword evidence="3" id="KW-1185">Reference proteome</keyword>
<gene>
    <name evidence="2" type="ORF">DBV15_05502</name>
</gene>
<organism evidence="2 3">
    <name type="scientific">Temnothorax longispinosus</name>
    <dbReference type="NCBI Taxonomy" id="300112"/>
    <lineage>
        <taxon>Eukaryota</taxon>
        <taxon>Metazoa</taxon>
        <taxon>Ecdysozoa</taxon>
        <taxon>Arthropoda</taxon>
        <taxon>Hexapoda</taxon>
        <taxon>Insecta</taxon>
        <taxon>Pterygota</taxon>
        <taxon>Neoptera</taxon>
        <taxon>Endopterygota</taxon>
        <taxon>Hymenoptera</taxon>
        <taxon>Apocrita</taxon>
        <taxon>Aculeata</taxon>
        <taxon>Formicoidea</taxon>
        <taxon>Formicidae</taxon>
        <taxon>Myrmicinae</taxon>
        <taxon>Temnothorax</taxon>
    </lineage>
</organism>
<dbReference type="AlphaFoldDB" id="A0A4S2KBV0"/>
<evidence type="ECO:0000313" key="3">
    <source>
        <dbReference type="Proteomes" id="UP000310200"/>
    </source>
</evidence>
<sequence>MNHEDGGRRAGESGERDLPQQGTISGNFGTRISCCVSRIRLRADKIPKRQLPIRAFSKPGNFRLNVSLESHDMGRLENFDIRENRGILTPDGRNPLSDEFAKKNGVVCVRRELKELSAPYPSNFAEAASTHRCASLYIFLLPYGFSWHVAAPRSSLFSTAIGE</sequence>
<accession>A0A4S2KBV0</accession>
<name>A0A4S2KBV0_9HYME</name>
<comment type="caution">
    <text evidence="2">The sequence shown here is derived from an EMBL/GenBank/DDBJ whole genome shotgun (WGS) entry which is preliminary data.</text>
</comment>
<feature type="region of interest" description="Disordered" evidence="1">
    <location>
        <begin position="1"/>
        <end position="25"/>
    </location>
</feature>
<dbReference type="Proteomes" id="UP000310200">
    <property type="component" value="Unassembled WGS sequence"/>
</dbReference>
<feature type="compositionally biased region" description="Basic and acidic residues" evidence="1">
    <location>
        <begin position="1"/>
        <end position="18"/>
    </location>
</feature>
<evidence type="ECO:0000256" key="1">
    <source>
        <dbReference type="SAM" id="MobiDB-lite"/>
    </source>
</evidence>
<evidence type="ECO:0000313" key="2">
    <source>
        <dbReference type="EMBL" id="TGZ46743.1"/>
    </source>
</evidence>
<protein>
    <submittedName>
        <fullName evidence="2">Uncharacterized protein</fullName>
    </submittedName>
</protein>
<reference evidence="2 3" key="1">
    <citation type="journal article" date="2019" name="Philos. Trans. R. Soc. Lond., B, Biol. Sci.">
        <title>Ant behaviour and brain gene expression of defending hosts depend on the ecological success of the intruding social parasite.</title>
        <authorList>
            <person name="Kaur R."/>
            <person name="Stoldt M."/>
            <person name="Jongepier E."/>
            <person name="Feldmeyer B."/>
            <person name="Menzel F."/>
            <person name="Bornberg-Bauer E."/>
            <person name="Foitzik S."/>
        </authorList>
    </citation>
    <scope>NUCLEOTIDE SEQUENCE [LARGE SCALE GENOMIC DNA]</scope>
    <source>
        <tissue evidence="2">Whole body</tissue>
    </source>
</reference>
<proteinExistence type="predicted"/>